<dbReference type="Proteomes" id="UP001320706">
    <property type="component" value="Unassembled WGS sequence"/>
</dbReference>
<gene>
    <name evidence="1" type="primary">TFC4</name>
    <name evidence="1" type="ORF">M8818_000107</name>
</gene>
<reference evidence="1" key="1">
    <citation type="submission" date="2024-02" db="EMBL/GenBank/DDBJ databases">
        <title>Metagenome Assembled Genome of Zalaria obscura JY119.</title>
        <authorList>
            <person name="Vighnesh L."/>
            <person name="Jagadeeshwari U."/>
            <person name="Venkata Ramana C."/>
            <person name="Sasikala C."/>
        </authorList>
    </citation>
    <scope>NUCLEOTIDE SEQUENCE</scope>
    <source>
        <strain evidence="1">JY119</strain>
    </source>
</reference>
<evidence type="ECO:0000313" key="2">
    <source>
        <dbReference type="Proteomes" id="UP001320706"/>
    </source>
</evidence>
<organism evidence="1 2">
    <name type="scientific">Zalaria obscura</name>
    <dbReference type="NCBI Taxonomy" id="2024903"/>
    <lineage>
        <taxon>Eukaryota</taxon>
        <taxon>Fungi</taxon>
        <taxon>Dikarya</taxon>
        <taxon>Ascomycota</taxon>
        <taxon>Pezizomycotina</taxon>
        <taxon>Dothideomycetes</taxon>
        <taxon>Dothideomycetidae</taxon>
        <taxon>Dothideales</taxon>
        <taxon>Zalariaceae</taxon>
        <taxon>Zalaria</taxon>
    </lineage>
</organism>
<proteinExistence type="predicted"/>
<name>A0ACC3SRY6_9PEZI</name>
<protein>
    <submittedName>
        <fullName evidence="1">Transcription factor TFIIIC subunit tfc4</fullName>
    </submittedName>
</protein>
<sequence length="1212" mass="137157">MDGEYNGSSYPDPIANYASPYPGYQPQDYGLQDDHAGSANDYAGQDVHMGGIDGGYYPQGPIVHEGYIPQAGMDSDDEDPELSDYRAVRAQFGLNFVLNEAEHRDDDNDSGVVYEDYGSQSPHPRTLDPGLDEELLALVDTANDPTADPDFSLSDDEAKSADSMSVDSDDALDEVLREASRGTRSRGRGRGRGRGRKGWKWAIKGTEHDPDLDKKAAKRGRGRPRGSQVPRGEGRRRGPQKGAMNAAEPDQAFKRLQALATGAYLNNDLEAAAEYAREAVKSNPEIFAAHSLLSEILMAEGKEQDSLTVLLAGAHTKRDPALWIHVAQRTLDLAGDKRTQSVLEQAIYCYMWAIKLDSTDFDSRVEKMSLLIEAGRHDRARVDSKMMIKMRPHDLDVLRQYAELCVMAGNKLELDRAKQAYEKAIDIYSRGRVFGPVASQWDNLFVYLDIVERADGPEAAILQLKRQSRWLLGRKEETYWERFEDDREYDFENEPRRTEVPEFKESPHSDQLEKYGNGLPIDLRIKLGILRLSLNVGAQSRMEALRHLEHLMQFREDVSEYYDMFREAANAFKGQRAFKDAIRFYEPLQDVQDVPGILDISYHMNLAECYEAVHRPMEAEACYKKVIEQDQQAVEPRIKLAKMYEVQERIAEARPLVDEVIKLGKTTALRRANLQVFQPPKTTAPAVKPPVQPGRRLTNKAIPKIAPAPTVSCEGADEDVTAEDGLIQNDEQVWVTGKASKPGRPRSIKPKEPGEKKPSAKAQAAFQTVHDQAQRIHANHFVLQTYRQGVDEGDEEAITQWMDAAGHMIEEFRSTKAFYPSRDRYIQFHGYQKRFRPALMSEMESMRKRLQDPEEETDDNPRDFEQDGDIPDDFHGIKFSEWLDIFCEYALLLARHGETEKCYTIAQAAYFANVFYHSKTASKQIHSVWLACALILNDEDKLCAVSRWFVSQWPHSSGPYQLFAAVNRIFPGPTNWFNAGPTQKFILRNVKALDFALLDPSARDRYTFTATERSSWTAANKKDPNPHKLQELDPAVLTLYGHIVAAATSWPSALNYYFRAFALRPQDPAINLCIAACYVQLAMKRQSENRHFQIAQGMAFLQRYADLRRADADADMDHDHGKPDLVGRQEAEFNCARLWHLLGLNHLAVPGYERCLALGDRIREERGRGAGEEGKEEVEEFTQEAAFALAGICAMNENESVARAITERWLVI</sequence>
<keyword evidence="2" id="KW-1185">Reference proteome</keyword>
<evidence type="ECO:0000313" key="1">
    <source>
        <dbReference type="EMBL" id="KAK8221940.1"/>
    </source>
</evidence>
<comment type="caution">
    <text evidence="1">The sequence shown here is derived from an EMBL/GenBank/DDBJ whole genome shotgun (WGS) entry which is preliminary data.</text>
</comment>
<accession>A0ACC3SRY6</accession>
<dbReference type="EMBL" id="JAMKPW020000001">
    <property type="protein sequence ID" value="KAK8221940.1"/>
    <property type="molecule type" value="Genomic_DNA"/>
</dbReference>